<evidence type="ECO:0000313" key="2">
    <source>
        <dbReference type="Proteomes" id="UP000814140"/>
    </source>
</evidence>
<dbReference type="EMBL" id="MU277191">
    <property type="protein sequence ID" value="KAI0067130.1"/>
    <property type="molecule type" value="Genomic_DNA"/>
</dbReference>
<dbReference type="Proteomes" id="UP000814140">
    <property type="component" value="Unassembled WGS sequence"/>
</dbReference>
<name>A0ACB8TFF1_9AGAM</name>
<sequence length="264" mass="28969">MSATLLKGFKKHLTTAATDTTPLFGTVPQHQAYILLHRHQSPRTFPSRLLSPLQVALRQRTSSFSGLVNFAWTSDHDSGMDAGLGQREEYSASAFAPGCRRLFIPSVSMENIDDVSEKIQKHVQSPPDNATRDDAIHLYVCTHGARDCRCGDLGGGVADALREEVRRRRAADPAGPCANIVVGEVGHVGGHKHAANLLVFPHGDWLGMLRPENVHTVLDAIIATRPPNSHEENARLRPLLPALWRGRMGLSRDQQLQLYSAADQ</sequence>
<protein>
    <submittedName>
        <fullName evidence="1">Uncharacterized protein</fullName>
    </submittedName>
</protein>
<comment type="caution">
    <text evidence="1">The sequence shown here is derived from an EMBL/GenBank/DDBJ whole genome shotgun (WGS) entry which is preliminary data.</text>
</comment>
<accession>A0ACB8TFF1</accession>
<reference evidence="1" key="1">
    <citation type="submission" date="2021-03" db="EMBL/GenBank/DDBJ databases">
        <authorList>
            <consortium name="DOE Joint Genome Institute"/>
            <person name="Ahrendt S."/>
            <person name="Looney B.P."/>
            <person name="Miyauchi S."/>
            <person name="Morin E."/>
            <person name="Drula E."/>
            <person name="Courty P.E."/>
            <person name="Chicoki N."/>
            <person name="Fauchery L."/>
            <person name="Kohler A."/>
            <person name="Kuo A."/>
            <person name="Labutti K."/>
            <person name="Pangilinan J."/>
            <person name="Lipzen A."/>
            <person name="Riley R."/>
            <person name="Andreopoulos W."/>
            <person name="He G."/>
            <person name="Johnson J."/>
            <person name="Barry K.W."/>
            <person name="Grigoriev I.V."/>
            <person name="Nagy L."/>
            <person name="Hibbett D."/>
            <person name="Henrissat B."/>
            <person name="Matheny P.B."/>
            <person name="Labbe J."/>
            <person name="Martin F."/>
        </authorList>
    </citation>
    <scope>NUCLEOTIDE SEQUENCE</scope>
    <source>
        <strain evidence="1">HHB10654</strain>
    </source>
</reference>
<evidence type="ECO:0000313" key="1">
    <source>
        <dbReference type="EMBL" id="KAI0067130.1"/>
    </source>
</evidence>
<gene>
    <name evidence="1" type="ORF">BV25DRAFT_1280939</name>
</gene>
<reference evidence="1" key="2">
    <citation type="journal article" date="2022" name="New Phytol.">
        <title>Evolutionary transition to the ectomycorrhizal habit in the genomes of a hyperdiverse lineage of mushroom-forming fungi.</title>
        <authorList>
            <person name="Looney B."/>
            <person name="Miyauchi S."/>
            <person name="Morin E."/>
            <person name="Drula E."/>
            <person name="Courty P.E."/>
            <person name="Kohler A."/>
            <person name="Kuo A."/>
            <person name="LaButti K."/>
            <person name="Pangilinan J."/>
            <person name="Lipzen A."/>
            <person name="Riley R."/>
            <person name="Andreopoulos W."/>
            <person name="He G."/>
            <person name="Johnson J."/>
            <person name="Nolan M."/>
            <person name="Tritt A."/>
            <person name="Barry K.W."/>
            <person name="Grigoriev I.V."/>
            <person name="Nagy L.G."/>
            <person name="Hibbett D."/>
            <person name="Henrissat B."/>
            <person name="Matheny P.B."/>
            <person name="Labbe J."/>
            <person name="Martin F.M."/>
        </authorList>
    </citation>
    <scope>NUCLEOTIDE SEQUENCE</scope>
    <source>
        <strain evidence="1">HHB10654</strain>
    </source>
</reference>
<keyword evidence="2" id="KW-1185">Reference proteome</keyword>
<organism evidence="1 2">
    <name type="scientific">Artomyces pyxidatus</name>
    <dbReference type="NCBI Taxonomy" id="48021"/>
    <lineage>
        <taxon>Eukaryota</taxon>
        <taxon>Fungi</taxon>
        <taxon>Dikarya</taxon>
        <taxon>Basidiomycota</taxon>
        <taxon>Agaricomycotina</taxon>
        <taxon>Agaricomycetes</taxon>
        <taxon>Russulales</taxon>
        <taxon>Auriscalpiaceae</taxon>
        <taxon>Artomyces</taxon>
    </lineage>
</organism>
<proteinExistence type="predicted"/>